<dbReference type="InterPro" id="IPR050741">
    <property type="entry name" value="Acyl-CoA_dehydrogenase"/>
</dbReference>
<dbReference type="InterPro" id="IPR046373">
    <property type="entry name" value="Acyl-CoA_Oxase/DH_mid-dom_sf"/>
</dbReference>
<dbReference type="AlphaFoldDB" id="A0A9W8DUL2"/>
<feature type="domain" description="Acyl-CoA dehydrogenase/oxidase N-terminal" evidence="8">
    <location>
        <begin position="13"/>
        <end position="104"/>
    </location>
</feature>
<evidence type="ECO:0008006" key="11">
    <source>
        <dbReference type="Google" id="ProtNLM"/>
    </source>
</evidence>
<organism evidence="9 10">
    <name type="scientific">Mycoemilia scoparia</name>
    <dbReference type="NCBI Taxonomy" id="417184"/>
    <lineage>
        <taxon>Eukaryota</taxon>
        <taxon>Fungi</taxon>
        <taxon>Fungi incertae sedis</taxon>
        <taxon>Zoopagomycota</taxon>
        <taxon>Kickxellomycotina</taxon>
        <taxon>Kickxellomycetes</taxon>
        <taxon>Kickxellales</taxon>
        <taxon>Kickxellaceae</taxon>
        <taxon>Mycoemilia</taxon>
    </lineage>
</organism>
<name>A0A9W8DUL2_9FUNG</name>
<evidence type="ECO:0000259" key="7">
    <source>
        <dbReference type="Pfam" id="PF02770"/>
    </source>
</evidence>
<protein>
    <recommendedName>
        <fullName evidence="11">Acyl-CoA dehydrogenase</fullName>
    </recommendedName>
</protein>
<keyword evidence="6" id="KW-0560">Oxidoreductase</keyword>
<dbReference type="PANTHER" id="PTHR48083">
    <property type="entry name" value="MEDIUM-CHAIN SPECIFIC ACYL-COA DEHYDROGENASE, MITOCHONDRIAL-RELATED"/>
    <property type="match status" value="1"/>
</dbReference>
<comment type="similarity">
    <text evidence="2">Belongs to the acyl-CoA dehydrogenase family.</text>
</comment>
<dbReference type="GO" id="GO:0033539">
    <property type="term" value="P:fatty acid beta-oxidation using acyl-CoA dehydrogenase"/>
    <property type="evidence" value="ECO:0007669"/>
    <property type="project" value="TreeGrafter"/>
</dbReference>
<keyword evidence="10" id="KW-1185">Reference proteome</keyword>
<dbReference type="OrthoDB" id="434771at2759"/>
<sequence>MSPEFTRLRKVLADFVEKEPEIIEKLKKRARSLGLWNLFLPKQYTKSGAQLTTYEYGMLSEIMGRSILGPVATNCAAPDTGNMEVLLHYGTEEQKNKWLYPLLDSKIRSAFAMTEPAVASSDATNINTHIRKVGNEWVINGEKWWISNAGHPDCKVFFVLGVTSPDHPDIHRRHSVVIVPAGTPGFTIGRPMTIYGYDDAPHGHCEVSFKDVRVPLENIILGEGRGFEVIQGRLGPGKLKHTK</sequence>
<comment type="cofactor">
    <cofactor evidence="1">
        <name>FAD</name>
        <dbReference type="ChEBI" id="CHEBI:57692"/>
    </cofactor>
</comment>
<dbReference type="GO" id="GO:0003995">
    <property type="term" value="F:acyl-CoA dehydrogenase activity"/>
    <property type="evidence" value="ECO:0007669"/>
    <property type="project" value="TreeGrafter"/>
</dbReference>
<dbReference type="Proteomes" id="UP001150538">
    <property type="component" value="Unassembled WGS sequence"/>
</dbReference>
<dbReference type="InterPro" id="IPR037069">
    <property type="entry name" value="AcylCoA_DH/ox_N_sf"/>
</dbReference>
<evidence type="ECO:0000259" key="8">
    <source>
        <dbReference type="Pfam" id="PF02771"/>
    </source>
</evidence>
<dbReference type="GO" id="GO:0005737">
    <property type="term" value="C:cytoplasm"/>
    <property type="evidence" value="ECO:0007669"/>
    <property type="project" value="TreeGrafter"/>
</dbReference>
<comment type="caution">
    <text evidence="9">The sequence shown here is derived from an EMBL/GenBank/DDBJ whole genome shotgun (WGS) entry which is preliminary data.</text>
</comment>
<dbReference type="GO" id="GO:0050660">
    <property type="term" value="F:flavin adenine dinucleotide binding"/>
    <property type="evidence" value="ECO:0007669"/>
    <property type="project" value="InterPro"/>
</dbReference>
<proteinExistence type="inferred from homology"/>
<dbReference type="InterPro" id="IPR009100">
    <property type="entry name" value="AcylCoA_DH/oxidase_NM_dom_sf"/>
</dbReference>
<evidence type="ECO:0000256" key="6">
    <source>
        <dbReference type="ARBA" id="ARBA00023002"/>
    </source>
</evidence>
<dbReference type="FunFam" id="2.40.110.10:FF:000002">
    <property type="entry name" value="Acyl-CoA dehydrogenase fadE12"/>
    <property type="match status" value="1"/>
</dbReference>
<dbReference type="Pfam" id="PF02770">
    <property type="entry name" value="Acyl-CoA_dh_M"/>
    <property type="match status" value="1"/>
</dbReference>
<dbReference type="InterPro" id="IPR013786">
    <property type="entry name" value="AcylCoA_DH/ox_N"/>
</dbReference>
<evidence type="ECO:0000256" key="3">
    <source>
        <dbReference type="ARBA" id="ARBA00011738"/>
    </source>
</evidence>
<reference evidence="9" key="1">
    <citation type="submission" date="2022-07" db="EMBL/GenBank/DDBJ databases">
        <title>Phylogenomic reconstructions and comparative analyses of Kickxellomycotina fungi.</title>
        <authorList>
            <person name="Reynolds N.K."/>
            <person name="Stajich J.E."/>
            <person name="Barry K."/>
            <person name="Grigoriev I.V."/>
            <person name="Crous P."/>
            <person name="Smith M.E."/>
        </authorList>
    </citation>
    <scope>NUCLEOTIDE SEQUENCE</scope>
    <source>
        <strain evidence="9">NBRC 100468</strain>
    </source>
</reference>
<dbReference type="EMBL" id="JANBPU010000035">
    <property type="protein sequence ID" value="KAJ1918947.1"/>
    <property type="molecule type" value="Genomic_DNA"/>
</dbReference>
<accession>A0A9W8DUL2</accession>
<evidence type="ECO:0000256" key="2">
    <source>
        <dbReference type="ARBA" id="ARBA00009347"/>
    </source>
</evidence>
<evidence type="ECO:0000256" key="4">
    <source>
        <dbReference type="ARBA" id="ARBA00022630"/>
    </source>
</evidence>
<feature type="domain" description="Acyl-CoA oxidase/dehydrogenase middle" evidence="7">
    <location>
        <begin position="110"/>
        <end position="212"/>
    </location>
</feature>
<dbReference type="PANTHER" id="PTHR48083:SF13">
    <property type="entry name" value="ACYL-COA DEHYDROGENASE FAMILY MEMBER 11"/>
    <property type="match status" value="1"/>
</dbReference>
<evidence type="ECO:0000313" key="9">
    <source>
        <dbReference type="EMBL" id="KAJ1918947.1"/>
    </source>
</evidence>
<comment type="subunit">
    <text evidence="3">Homodimer.</text>
</comment>
<gene>
    <name evidence="9" type="ORF">H4219_002303</name>
</gene>
<dbReference type="InterPro" id="IPR006091">
    <property type="entry name" value="Acyl-CoA_Oxase/DH_mid-dom"/>
</dbReference>
<keyword evidence="5" id="KW-0274">FAD</keyword>
<dbReference type="Gene3D" id="2.40.110.10">
    <property type="entry name" value="Butyryl-CoA Dehydrogenase, subunit A, domain 2"/>
    <property type="match status" value="1"/>
</dbReference>
<evidence type="ECO:0000313" key="10">
    <source>
        <dbReference type="Proteomes" id="UP001150538"/>
    </source>
</evidence>
<evidence type="ECO:0000256" key="5">
    <source>
        <dbReference type="ARBA" id="ARBA00022827"/>
    </source>
</evidence>
<evidence type="ECO:0000256" key="1">
    <source>
        <dbReference type="ARBA" id="ARBA00001974"/>
    </source>
</evidence>
<keyword evidence="4" id="KW-0285">Flavoprotein</keyword>
<dbReference type="SUPFAM" id="SSF56645">
    <property type="entry name" value="Acyl-CoA dehydrogenase NM domain-like"/>
    <property type="match status" value="1"/>
</dbReference>
<dbReference type="Gene3D" id="1.10.540.10">
    <property type="entry name" value="Acyl-CoA dehydrogenase/oxidase, N-terminal domain"/>
    <property type="match status" value="1"/>
</dbReference>
<dbReference type="Pfam" id="PF02771">
    <property type="entry name" value="Acyl-CoA_dh_N"/>
    <property type="match status" value="1"/>
</dbReference>